<keyword evidence="2" id="KW-1185">Reference proteome</keyword>
<organism evidence="1 2">
    <name type="scientific">Pigmentiphaga aceris</name>
    <dbReference type="NCBI Taxonomy" id="1940612"/>
    <lineage>
        <taxon>Bacteria</taxon>
        <taxon>Pseudomonadati</taxon>
        <taxon>Pseudomonadota</taxon>
        <taxon>Betaproteobacteria</taxon>
        <taxon>Burkholderiales</taxon>
        <taxon>Alcaligenaceae</taxon>
        <taxon>Pigmentiphaga</taxon>
    </lineage>
</organism>
<dbReference type="KEGG" id="pacr:FXN63_07965"/>
<name>A0A5C0AY81_9BURK</name>
<reference evidence="1 2" key="1">
    <citation type="submission" date="2019-08" db="EMBL/GenBank/DDBJ databases">
        <title>Amphibian skin-associated Pigmentiphaga: genome sequence and occurrence across geography and hosts.</title>
        <authorList>
            <person name="Bletz M.C."/>
            <person name="Bunk B."/>
            <person name="Sproeer C."/>
            <person name="Biwer P."/>
            <person name="Reiter S."/>
            <person name="Rabemananjara F.C.E."/>
            <person name="Schulz S."/>
            <person name="Overmann J."/>
            <person name="Vences M."/>
        </authorList>
    </citation>
    <scope>NUCLEOTIDE SEQUENCE [LARGE SCALE GENOMIC DNA]</scope>
    <source>
        <strain evidence="1 2">Mada1488</strain>
    </source>
</reference>
<dbReference type="EMBL" id="CP043046">
    <property type="protein sequence ID" value="QEI05790.1"/>
    <property type="molecule type" value="Genomic_DNA"/>
</dbReference>
<dbReference type="RefSeq" id="WP_148814173.1">
    <property type="nucleotide sequence ID" value="NZ_CP043046.1"/>
</dbReference>
<dbReference type="AlphaFoldDB" id="A0A5C0AY81"/>
<dbReference type="SUPFAM" id="SSF52058">
    <property type="entry name" value="L domain-like"/>
    <property type="match status" value="1"/>
</dbReference>
<proteinExistence type="predicted"/>
<evidence type="ECO:0000313" key="1">
    <source>
        <dbReference type="EMBL" id="QEI05790.1"/>
    </source>
</evidence>
<evidence type="ECO:0008006" key="3">
    <source>
        <dbReference type="Google" id="ProtNLM"/>
    </source>
</evidence>
<accession>A0A5C0AY81</accession>
<dbReference type="InterPro" id="IPR032675">
    <property type="entry name" value="LRR_dom_sf"/>
</dbReference>
<gene>
    <name evidence="1" type="ORF">FXN63_07965</name>
</gene>
<dbReference type="Gene3D" id="3.80.10.10">
    <property type="entry name" value="Ribonuclease Inhibitor"/>
    <property type="match status" value="1"/>
</dbReference>
<evidence type="ECO:0000313" key="2">
    <source>
        <dbReference type="Proteomes" id="UP000325161"/>
    </source>
</evidence>
<sequence>MSTILFSADERTMDNLMEGPWVSIEAEPSTAQITALFNKAGFEKYAHLVDEYDCTGFSIAIEDIAEDRLQAEFSPCLDRIKKKDAISHIGIVGSGAFAQDFDMHAFSAFKQVTRLTTQNVPFGPALTSLFPKLQAWQSMDWKANQPTALHDAWPQLARLSLQGFSGSLDVFDGRPIKTLMLVASTIKNIEDILRFQDLESLQIISCRIGGDVSVLSTLEKLQSLRIEGKNKLVGWEALTSATIRYLEASHYPCKFPKVGFPALQHYVVNAYRARDPFADTGGDADEINDALNRAFFAA</sequence>
<dbReference type="OrthoDB" id="9792690at2"/>
<dbReference type="Proteomes" id="UP000325161">
    <property type="component" value="Chromosome"/>
</dbReference>
<protein>
    <recommendedName>
        <fullName evidence="3">Leucine-rich repeat domain-containing protein</fullName>
    </recommendedName>
</protein>